<dbReference type="SUPFAM" id="SSF52833">
    <property type="entry name" value="Thioredoxin-like"/>
    <property type="match status" value="1"/>
</dbReference>
<feature type="region of interest" description="Disordered" evidence="1">
    <location>
        <begin position="293"/>
        <end position="382"/>
    </location>
</feature>
<dbReference type="InterPro" id="IPR029071">
    <property type="entry name" value="Ubiquitin-like_domsf"/>
</dbReference>
<dbReference type="SMART" id="SM00166">
    <property type="entry name" value="UBX"/>
    <property type="match status" value="1"/>
</dbReference>
<feature type="compositionally biased region" description="Polar residues" evidence="1">
    <location>
        <begin position="214"/>
        <end position="223"/>
    </location>
</feature>
<dbReference type="PANTHER" id="PTHR23322:SF96">
    <property type="entry name" value="FAS-ASSOCIATED FACTOR 1"/>
    <property type="match status" value="1"/>
</dbReference>
<evidence type="ECO:0000313" key="4">
    <source>
        <dbReference type="Proteomes" id="UP000663860"/>
    </source>
</evidence>
<feature type="compositionally biased region" description="Low complexity" evidence="1">
    <location>
        <begin position="185"/>
        <end position="205"/>
    </location>
</feature>
<dbReference type="Gene3D" id="1.10.8.10">
    <property type="entry name" value="DNA helicase RuvA subunit, C-terminal domain"/>
    <property type="match status" value="1"/>
</dbReference>
<dbReference type="GO" id="GO:0036503">
    <property type="term" value="P:ERAD pathway"/>
    <property type="evidence" value="ECO:0007669"/>
    <property type="project" value="TreeGrafter"/>
</dbReference>
<dbReference type="SUPFAM" id="SSF54236">
    <property type="entry name" value="Ubiquitin-like"/>
    <property type="match status" value="1"/>
</dbReference>
<feature type="compositionally biased region" description="Polar residues" evidence="1">
    <location>
        <begin position="118"/>
        <end position="128"/>
    </location>
</feature>
<proteinExistence type="predicted"/>
<dbReference type="Pfam" id="PF14555">
    <property type="entry name" value="UBA_4"/>
    <property type="match status" value="1"/>
</dbReference>
<feature type="compositionally biased region" description="Basic and acidic residues" evidence="1">
    <location>
        <begin position="312"/>
        <end position="322"/>
    </location>
</feature>
<dbReference type="Gene3D" id="3.10.20.90">
    <property type="entry name" value="Phosphatidylinositol 3-kinase Catalytic Subunit, Chain A, domain 1"/>
    <property type="match status" value="3"/>
</dbReference>
<feature type="region of interest" description="Disordered" evidence="1">
    <location>
        <begin position="185"/>
        <end position="223"/>
    </location>
</feature>
<name>A0A813PF25_9BILA</name>
<dbReference type="InterPro" id="IPR050730">
    <property type="entry name" value="UBX_domain-protein"/>
</dbReference>
<dbReference type="Gene3D" id="3.40.30.10">
    <property type="entry name" value="Glutaredoxin"/>
    <property type="match status" value="1"/>
</dbReference>
<evidence type="ECO:0000313" key="3">
    <source>
        <dbReference type="EMBL" id="CAF0754077.1"/>
    </source>
</evidence>
<comment type="caution">
    <text evidence="3">The sequence shown here is derived from an EMBL/GenBank/DDBJ whole genome shotgun (WGS) entry which is preliminary data.</text>
</comment>
<feature type="region of interest" description="Disordered" evidence="1">
    <location>
        <begin position="48"/>
        <end position="128"/>
    </location>
</feature>
<dbReference type="GO" id="GO:0043130">
    <property type="term" value="F:ubiquitin binding"/>
    <property type="evidence" value="ECO:0007669"/>
    <property type="project" value="TreeGrafter"/>
</dbReference>
<organism evidence="3 4">
    <name type="scientific">Adineta steineri</name>
    <dbReference type="NCBI Taxonomy" id="433720"/>
    <lineage>
        <taxon>Eukaryota</taxon>
        <taxon>Metazoa</taxon>
        <taxon>Spiralia</taxon>
        <taxon>Gnathifera</taxon>
        <taxon>Rotifera</taxon>
        <taxon>Eurotatoria</taxon>
        <taxon>Bdelloidea</taxon>
        <taxon>Adinetida</taxon>
        <taxon>Adinetidae</taxon>
        <taxon>Adineta</taxon>
    </lineage>
</organism>
<evidence type="ECO:0000256" key="1">
    <source>
        <dbReference type="SAM" id="MobiDB-lite"/>
    </source>
</evidence>
<dbReference type="InterPro" id="IPR036249">
    <property type="entry name" value="Thioredoxin-like_sf"/>
</dbReference>
<dbReference type="InterPro" id="IPR001012">
    <property type="entry name" value="UBX_dom"/>
</dbReference>
<feature type="compositionally biased region" description="Polar residues" evidence="1">
    <location>
        <begin position="50"/>
        <end position="62"/>
    </location>
</feature>
<dbReference type="PANTHER" id="PTHR23322">
    <property type="entry name" value="FAS-ASSOCIATED PROTEIN"/>
    <property type="match status" value="1"/>
</dbReference>
<accession>A0A813PF25</accession>
<dbReference type="Pfam" id="PF00789">
    <property type="entry name" value="UBX"/>
    <property type="match status" value="1"/>
</dbReference>
<dbReference type="Pfam" id="PF21021">
    <property type="entry name" value="FAF1"/>
    <property type="match status" value="1"/>
</dbReference>
<dbReference type="EMBL" id="CAJNOE010000024">
    <property type="protein sequence ID" value="CAF0754077.1"/>
    <property type="molecule type" value="Genomic_DNA"/>
</dbReference>
<reference evidence="3" key="1">
    <citation type="submission" date="2021-02" db="EMBL/GenBank/DDBJ databases">
        <authorList>
            <person name="Nowell W R."/>
        </authorList>
    </citation>
    <scope>NUCLEOTIDE SEQUENCE</scope>
</reference>
<dbReference type="SMART" id="SM00594">
    <property type="entry name" value="UAS"/>
    <property type="match status" value="1"/>
</dbReference>
<dbReference type="PROSITE" id="PS50033">
    <property type="entry name" value="UBX"/>
    <property type="match status" value="1"/>
</dbReference>
<dbReference type="InterPro" id="IPR049483">
    <property type="entry name" value="FAF1_2-like_UAS"/>
</dbReference>
<dbReference type="InterPro" id="IPR006577">
    <property type="entry name" value="UAS"/>
</dbReference>
<sequence>MSSESREQILADFQDCTGLENMEECISFLEQYQWNLLNAVQAVHDRIGSRNDTNNKSTVPKRSTTTTTSSSHRSIVSQPSSIVKKPIQTNSNSKHRSDSDEHDDSDEPRITKILPGVSKTTKGASGITTRARDKLRLKIDEKLHVPPSQQKFSNWAIKHTDQTILKDLRLPQDNTIHLISTASSITNGATRSSSSSTTATTTTNRSHYHPVSPSKISPTKTSDFPVTVSYEDKSGKKHLYELVLKKTSTVADMKKEIEHVAHIPVRQQSWNGLCGARDPEELHHTSIKPKSQLVVRKIESSSSSSKQLTPTVRRETKEELHHTSIKPKSQLVVRKIESSSSSSSSSKQLTPTVRRETKQPVANRYGSEDEPMDIDPEIDLEHYDDDTNTVPPFLSSTTTPTSISSNRELLIPDRCTDDVKGLEHFTRVFHARYGSTGPILYIGSLDQAIQDSVCASREERRPLAIYLHNDRSVCANVFCAQVLAGETTIEYLANNYVVWAWDVTSDANRTRLLEVFKRCLGQSYAQRIYGMEKDSFPLLLIVIRSRGSLELINLIEGKSTPSEVLLQLIQSHDTFEQQRQRDADDEIMREKRENLKKEQEDEYHQSLRADLAKEQARLDDERRQKEEQNTSEKLKQERLREQQVCKARLPEEPSEIEKNTTRLKIRLPDDEGILMRRFRINDTLQILFDYLTSQGRMSGEYKLLSTYPKRDLTTLNRSDTFEQLKLYPQEQLILENL</sequence>
<protein>
    <recommendedName>
        <fullName evidence="2">UBX domain-containing protein</fullName>
    </recommendedName>
</protein>
<feature type="compositionally biased region" description="Acidic residues" evidence="1">
    <location>
        <begin position="368"/>
        <end position="382"/>
    </location>
</feature>
<dbReference type="GO" id="GO:0005634">
    <property type="term" value="C:nucleus"/>
    <property type="evidence" value="ECO:0007669"/>
    <property type="project" value="TreeGrafter"/>
</dbReference>
<feature type="region of interest" description="Disordered" evidence="1">
    <location>
        <begin position="615"/>
        <end position="639"/>
    </location>
</feature>
<feature type="compositionally biased region" description="Polar residues" evidence="1">
    <location>
        <begin position="72"/>
        <end position="92"/>
    </location>
</feature>
<gene>
    <name evidence="3" type="ORF">IZO911_LOCUS4325</name>
</gene>
<dbReference type="GO" id="GO:0005783">
    <property type="term" value="C:endoplasmic reticulum"/>
    <property type="evidence" value="ECO:0007669"/>
    <property type="project" value="TreeGrafter"/>
</dbReference>
<dbReference type="Proteomes" id="UP000663860">
    <property type="component" value="Unassembled WGS sequence"/>
</dbReference>
<dbReference type="AlphaFoldDB" id="A0A813PF25"/>
<feature type="domain" description="UBX" evidence="2">
    <location>
        <begin position="656"/>
        <end position="734"/>
    </location>
</feature>
<evidence type="ECO:0000259" key="2">
    <source>
        <dbReference type="PROSITE" id="PS50033"/>
    </source>
</evidence>